<keyword evidence="7" id="KW-0648">Protein biosynthesis</keyword>
<dbReference type="PANTHER" id="PTHR45887:SF1">
    <property type="entry name" value="TRANSLATION INITIATION FACTOR EIF-2B SUBUNIT EPSILON"/>
    <property type="match status" value="1"/>
</dbReference>
<reference evidence="7 8" key="1">
    <citation type="submission" date="2014-05" db="EMBL/GenBank/DDBJ databases">
        <authorList>
            <person name="Sibley D."/>
            <person name="Venepally P."/>
            <person name="Karamycheva S."/>
            <person name="Hadjithomas M."/>
            <person name="Khan A."/>
            <person name="Brunk B."/>
            <person name="Roos D."/>
            <person name="Caler E."/>
            <person name="Lorenzi H."/>
        </authorList>
    </citation>
    <scope>NUCLEOTIDE SEQUENCE [LARGE SCALE GENOMIC DNA]</scope>
    <source>
        <strain evidence="7 8">RUB</strain>
    </source>
</reference>
<feature type="compositionally biased region" description="Polar residues" evidence="5">
    <location>
        <begin position="66"/>
        <end position="79"/>
    </location>
</feature>
<dbReference type="InterPro" id="IPR029044">
    <property type="entry name" value="Nucleotide-diphossugar_trans"/>
</dbReference>
<comment type="similarity">
    <text evidence="2">Belongs to the eIF-2B gamma/epsilon subunits family.</text>
</comment>
<evidence type="ECO:0000256" key="4">
    <source>
        <dbReference type="ARBA" id="ARBA00046432"/>
    </source>
</evidence>
<dbReference type="Pfam" id="PF25084">
    <property type="entry name" value="LbH_EIF2B"/>
    <property type="match status" value="1"/>
</dbReference>
<dbReference type="VEuPathDB" id="ToxoDB:TGRUB_272640"/>
<dbReference type="GO" id="GO:0005851">
    <property type="term" value="C:eukaryotic translation initiation factor 2B complex"/>
    <property type="evidence" value="ECO:0007669"/>
    <property type="project" value="TreeGrafter"/>
</dbReference>
<feature type="region of interest" description="Disordered" evidence="5">
    <location>
        <begin position="54"/>
        <end position="79"/>
    </location>
</feature>
<dbReference type="OrthoDB" id="424572at2759"/>
<evidence type="ECO:0000256" key="3">
    <source>
        <dbReference type="ARBA" id="ARBA00022490"/>
    </source>
</evidence>
<dbReference type="InterPro" id="IPR051956">
    <property type="entry name" value="eIF2B_epsilon"/>
</dbReference>
<comment type="subunit">
    <text evidence="4">Component of the translation initiation factor 2B (eIF2B) complex which is a heterodecamer of two sets of five different subunits: alpha, beta, gamma, delta and epsilon. Subunits alpha, beta and delta comprise a regulatory subcomplex and subunits epsilon and gamma comprise a catalytic subcomplex. Within the complex, the hexameric regulatory complex resides at the center, with the two heterodimeric catalytic subcomplexes bound on opposite sides.</text>
</comment>
<dbReference type="AlphaFoldDB" id="A0A086M5C9"/>
<evidence type="ECO:0000256" key="5">
    <source>
        <dbReference type="SAM" id="MobiDB-lite"/>
    </source>
</evidence>
<evidence type="ECO:0000313" key="8">
    <source>
        <dbReference type="Proteomes" id="UP000028834"/>
    </source>
</evidence>
<dbReference type="GO" id="GO:0031369">
    <property type="term" value="F:translation initiation factor binding"/>
    <property type="evidence" value="ECO:0007669"/>
    <property type="project" value="TreeGrafter"/>
</dbReference>
<feature type="domain" description="EIF2B subunit epsilon/gamma LbH" evidence="6">
    <location>
        <begin position="444"/>
        <end position="543"/>
    </location>
</feature>
<dbReference type="PANTHER" id="PTHR45887">
    <property type="entry name" value="TRANSLATION INITIATION FACTOR EIF-2B SUBUNIT EPSILON"/>
    <property type="match status" value="1"/>
</dbReference>
<comment type="subcellular location">
    <subcellularLocation>
        <location evidence="1">Cytoplasm</location>
        <location evidence="1">Cytosol</location>
    </subcellularLocation>
</comment>
<evidence type="ECO:0000259" key="6">
    <source>
        <dbReference type="Pfam" id="PF25084"/>
    </source>
</evidence>
<dbReference type="CDD" id="cd03356">
    <property type="entry name" value="LbH_G1P_AT_C_like"/>
    <property type="match status" value="1"/>
</dbReference>
<organism evidence="7 8">
    <name type="scientific">Toxoplasma gondii RUB</name>
    <dbReference type="NCBI Taxonomy" id="935652"/>
    <lineage>
        <taxon>Eukaryota</taxon>
        <taxon>Sar</taxon>
        <taxon>Alveolata</taxon>
        <taxon>Apicomplexa</taxon>
        <taxon>Conoidasida</taxon>
        <taxon>Coccidia</taxon>
        <taxon>Eucoccidiorida</taxon>
        <taxon>Eimeriorina</taxon>
        <taxon>Sarcocystidae</taxon>
        <taxon>Toxoplasma</taxon>
    </lineage>
</organism>
<dbReference type="InterPro" id="IPR056764">
    <property type="entry name" value="LbH_EIF2B3/5"/>
</dbReference>
<dbReference type="GO" id="GO:0005085">
    <property type="term" value="F:guanyl-nucleotide exchange factor activity"/>
    <property type="evidence" value="ECO:0007669"/>
    <property type="project" value="TreeGrafter"/>
</dbReference>
<dbReference type="GO" id="GO:0003743">
    <property type="term" value="F:translation initiation factor activity"/>
    <property type="evidence" value="ECO:0007669"/>
    <property type="project" value="UniProtKB-KW"/>
</dbReference>
<evidence type="ECO:0000313" key="7">
    <source>
        <dbReference type="EMBL" id="KFG64097.1"/>
    </source>
</evidence>
<name>A0A086M5C9_TOXGO</name>
<dbReference type="SUPFAM" id="SSF53448">
    <property type="entry name" value="Nucleotide-diphospho-sugar transferases"/>
    <property type="match status" value="1"/>
</dbReference>
<sequence>MDDSAAGAPMPGEEGLGALSRSSFVDRMRRVTSAPAPSRASSFVARALSAFSLGSPGSARREQKQEGATGSPVSSSFAFTPDQTKAASVSRKASACVPERLSTLSSASLSVGELPSLLRAFSLPEERLNFDPLAEDIPPALLPVCGVPLVVFALDFLARNGATDIFVLLKNNREGQEIQKVVQEQQPLLQRRFASRLQSLQILAVFVSPTVETLGDALRDFDSRVNFSNDFLLLSATTFIVGDIHEALASHRERRSRGRRTSLQTGEQLVTQILCSLPVVSPHRHLSDDRAIVLNGETKEVVKCVSLRSRDSAGLDEVCLLRAPSDDSSGHLEVHYDLVDAGVYICSPKVLKIFRYSFDFQSMTKDFIPAVVHRDIKLHAVFAHILKEKASCSEYKPFAAQVSDPRSYFAACQSVVDRWLYPIVPEVLSIFLGQAKLKYKGAGTYQADSVVVGSRSEVGALSVVEDSTEIGEDSSVRSSFLGSGCRIGKGVVVEGSILLDHVHVADGAVIRDSLLFPFASVKRGAEVARGCLLGKHVILGEERSLPPFTRIHLPLGDHSEKGLQATADAPASSVAVVGGDGRGVVVSREQKDTGNLRILLTSPGASIAPAVDLPVPKFTRNPGEDESNADQLLSCATFPVSLKGLPALENVAVSSFSDGLDEKLFSLCLSFLRSSSFEEQQRCRAAVEEYLAAQNFFADKTNLSFPARHALRAFLFQLASLGATNPEVWRRYVAEHRVDSLFAAVLPVDHMSAAAFFPLWSECLMFCQQSAFYLPVRSHGSQDAAGSQPGVIVNPLYGPAAFCSVVETMQASDLLECEISLPLWFAAMKRRPQGVEGACAEYLNNPRLVAFCEWLAHE</sequence>
<proteinExistence type="inferred from homology"/>
<comment type="caution">
    <text evidence="7">The sequence shown here is derived from an EMBL/GenBank/DDBJ whole genome shotgun (WGS) entry which is preliminary data.</text>
</comment>
<evidence type="ECO:0000256" key="2">
    <source>
        <dbReference type="ARBA" id="ARBA00007878"/>
    </source>
</evidence>
<accession>A0A086M5C9</accession>
<gene>
    <name evidence="7" type="ORF">TGRUB_272640</name>
</gene>
<protein>
    <submittedName>
        <fullName evidence="7">Putative eukaryotic initiation factor-2B, epsilon subunit</fullName>
    </submittedName>
</protein>
<keyword evidence="7" id="KW-0396">Initiation factor</keyword>
<dbReference type="Proteomes" id="UP000028834">
    <property type="component" value="Unassembled WGS sequence"/>
</dbReference>
<dbReference type="Gene3D" id="3.90.550.10">
    <property type="entry name" value="Spore Coat Polysaccharide Biosynthesis Protein SpsA, Chain A"/>
    <property type="match status" value="1"/>
</dbReference>
<evidence type="ECO:0000256" key="1">
    <source>
        <dbReference type="ARBA" id="ARBA00004514"/>
    </source>
</evidence>
<keyword evidence="3" id="KW-0963">Cytoplasm</keyword>
<feature type="region of interest" description="Disordered" evidence="5">
    <location>
        <begin position="1"/>
        <end position="22"/>
    </location>
</feature>
<dbReference type="EMBL" id="AFYV02000751">
    <property type="protein sequence ID" value="KFG64097.1"/>
    <property type="molecule type" value="Genomic_DNA"/>
</dbReference>
<dbReference type="Gene3D" id="2.160.10.10">
    <property type="entry name" value="Hexapeptide repeat proteins"/>
    <property type="match status" value="1"/>
</dbReference>